<evidence type="ECO:0000313" key="4">
    <source>
        <dbReference type="Proteomes" id="UP000034883"/>
    </source>
</evidence>
<dbReference type="STRING" id="927083.DB32_007743"/>
<dbReference type="AlphaFoldDB" id="A0A0F6SHK3"/>
<organism evidence="3 4">
    <name type="scientific">Sandaracinus amylolyticus</name>
    <dbReference type="NCBI Taxonomy" id="927083"/>
    <lineage>
        <taxon>Bacteria</taxon>
        <taxon>Pseudomonadati</taxon>
        <taxon>Myxococcota</taxon>
        <taxon>Polyangia</taxon>
        <taxon>Polyangiales</taxon>
        <taxon>Sandaracinaceae</taxon>
        <taxon>Sandaracinus</taxon>
    </lineage>
</organism>
<accession>A0A0F6SHK3</accession>
<name>A0A0F6SHK3_9BACT</name>
<feature type="region of interest" description="Disordered" evidence="1">
    <location>
        <begin position="1"/>
        <end position="22"/>
    </location>
</feature>
<evidence type="ECO:0000256" key="1">
    <source>
        <dbReference type="SAM" id="MobiDB-lite"/>
    </source>
</evidence>
<gene>
    <name evidence="3" type="ORF">DB32_007743</name>
</gene>
<dbReference type="KEGG" id="samy:DB32_007743"/>
<keyword evidence="2" id="KW-0472">Membrane</keyword>
<feature type="transmembrane region" description="Helical" evidence="2">
    <location>
        <begin position="43"/>
        <end position="60"/>
    </location>
</feature>
<dbReference type="Proteomes" id="UP000034883">
    <property type="component" value="Chromosome"/>
</dbReference>
<keyword evidence="2" id="KW-1133">Transmembrane helix</keyword>
<evidence type="ECO:0000256" key="2">
    <source>
        <dbReference type="SAM" id="Phobius"/>
    </source>
</evidence>
<evidence type="ECO:0000313" key="3">
    <source>
        <dbReference type="EMBL" id="AKF10594.1"/>
    </source>
</evidence>
<proteinExistence type="predicted"/>
<dbReference type="EMBL" id="CP011125">
    <property type="protein sequence ID" value="AKF10594.1"/>
    <property type="molecule type" value="Genomic_DNA"/>
</dbReference>
<sequence length="159" mass="17078">MPDERPYRAAPPDARRLGWTETRAGRATELTRERRAEATSREVVPIVVASTALAVAFGALSVMAQGLSIALAAGIAATWPLSVERIRIDEDGLAWRDRLLGSRLRLPLDRVLPRVVDQEGERALLIGSGGNWHLLASGDPGDVDELARLVAAAVARARG</sequence>
<reference evidence="3 4" key="1">
    <citation type="submission" date="2015-03" db="EMBL/GenBank/DDBJ databases">
        <title>Genome assembly of Sandaracinus amylolyticus DSM 53668.</title>
        <authorList>
            <person name="Sharma G."/>
            <person name="Subramanian S."/>
        </authorList>
    </citation>
    <scope>NUCLEOTIDE SEQUENCE [LARGE SCALE GENOMIC DNA]</scope>
    <source>
        <strain evidence="3 4">DSM 53668</strain>
    </source>
</reference>
<keyword evidence="4" id="KW-1185">Reference proteome</keyword>
<dbReference type="RefSeq" id="WP_053237545.1">
    <property type="nucleotide sequence ID" value="NZ_CP011125.1"/>
</dbReference>
<protein>
    <submittedName>
        <fullName evidence="3">Uncharacterized protein</fullName>
    </submittedName>
</protein>
<keyword evidence="2" id="KW-0812">Transmembrane</keyword>